<proteinExistence type="predicted"/>
<reference evidence="2" key="2">
    <citation type="submission" date="2025-09" db="UniProtKB">
        <authorList>
            <consortium name="Ensembl"/>
        </authorList>
    </citation>
    <scope>IDENTIFICATION</scope>
</reference>
<dbReference type="Proteomes" id="UP000264820">
    <property type="component" value="Unplaced"/>
</dbReference>
<keyword evidence="3" id="KW-1185">Reference proteome</keyword>
<evidence type="ECO:0000313" key="2">
    <source>
        <dbReference type="Ensembl" id="ENSHCOP00000020908.1"/>
    </source>
</evidence>
<keyword evidence="1" id="KW-0732">Signal</keyword>
<dbReference type="Gene3D" id="2.10.60.10">
    <property type="entry name" value="CD59"/>
    <property type="match status" value="1"/>
</dbReference>
<dbReference type="SUPFAM" id="SSF57302">
    <property type="entry name" value="Snake toxin-like"/>
    <property type="match status" value="1"/>
</dbReference>
<dbReference type="Ensembl" id="ENSHCOT00000004990.1">
    <property type="protein sequence ID" value="ENSHCOP00000020908.1"/>
    <property type="gene ID" value="ENSHCOG00000000245.1"/>
</dbReference>
<feature type="chain" id="PRO_5018766647" description="UPAR/Ly6 domain-containing protein" evidence="1">
    <location>
        <begin position="21"/>
        <end position="122"/>
    </location>
</feature>
<dbReference type="GeneTree" id="ENSGT00910000144740"/>
<evidence type="ECO:0000313" key="3">
    <source>
        <dbReference type="Proteomes" id="UP000264820"/>
    </source>
</evidence>
<accession>A0A3Q2YSN3</accession>
<dbReference type="AlphaFoldDB" id="A0A3Q2YSN3"/>
<evidence type="ECO:0008006" key="4">
    <source>
        <dbReference type="Google" id="ProtNLM"/>
    </source>
</evidence>
<organism evidence="2 3">
    <name type="scientific">Hippocampus comes</name>
    <name type="common">Tiger tail seahorse</name>
    <dbReference type="NCBI Taxonomy" id="109280"/>
    <lineage>
        <taxon>Eukaryota</taxon>
        <taxon>Metazoa</taxon>
        <taxon>Chordata</taxon>
        <taxon>Craniata</taxon>
        <taxon>Vertebrata</taxon>
        <taxon>Euteleostomi</taxon>
        <taxon>Actinopterygii</taxon>
        <taxon>Neopterygii</taxon>
        <taxon>Teleostei</taxon>
        <taxon>Neoteleostei</taxon>
        <taxon>Acanthomorphata</taxon>
        <taxon>Syngnathiaria</taxon>
        <taxon>Syngnathiformes</taxon>
        <taxon>Syngnathoidei</taxon>
        <taxon>Syngnathidae</taxon>
        <taxon>Hippocampus</taxon>
    </lineage>
</organism>
<name>A0A3Q2YSN3_HIPCM</name>
<evidence type="ECO:0000256" key="1">
    <source>
        <dbReference type="SAM" id="SignalP"/>
    </source>
</evidence>
<sequence>MARILIGVIAALACFMLVHCLICRQCPVSILDLCLFGSDITLTYCSAMLISEFNSTGAISLEIRGCLDSDLCGDVLTGNIFGNGYTASFECCNTDRCNGATSVQLSQTMAVCVALFSLWAMQ</sequence>
<feature type="signal peptide" evidence="1">
    <location>
        <begin position="1"/>
        <end position="20"/>
    </location>
</feature>
<dbReference type="OMA" id="CYTGEAQ"/>
<dbReference type="InterPro" id="IPR045860">
    <property type="entry name" value="Snake_toxin-like_sf"/>
</dbReference>
<reference evidence="2" key="1">
    <citation type="submission" date="2025-08" db="UniProtKB">
        <authorList>
            <consortium name="Ensembl"/>
        </authorList>
    </citation>
    <scope>IDENTIFICATION</scope>
</reference>
<protein>
    <recommendedName>
        <fullName evidence="4">UPAR/Ly6 domain-containing protein</fullName>
    </recommendedName>
</protein>